<dbReference type="SMART" id="SM01409">
    <property type="entry name" value="RNA_pol_Rpb6"/>
    <property type="match status" value="1"/>
</dbReference>
<evidence type="ECO:0000256" key="9">
    <source>
        <dbReference type="ARBA" id="ARBA00048552"/>
    </source>
</evidence>
<keyword evidence="5 10" id="KW-0808">Transferase</keyword>
<dbReference type="Pfam" id="PF01192">
    <property type="entry name" value="RNA_pol_Rpb6"/>
    <property type="match status" value="1"/>
</dbReference>
<evidence type="ECO:0000256" key="5">
    <source>
        <dbReference type="ARBA" id="ARBA00022679"/>
    </source>
</evidence>
<dbReference type="InterPro" id="IPR036161">
    <property type="entry name" value="RPB6/omega-like_sf"/>
</dbReference>
<comment type="caution">
    <text evidence="11">The sequence shown here is derived from an EMBL/GenBank/DDBJ whole genome shotgun (WGS) entry which is preliminary data.</text>
</comment>
<evidence type="ECO:0000313" key="11">
    <source>
        <dbReference type="EMBL" id="MEN2766503.1"/>
    </source>
</evidence>
<name>A0ABU9XG62_9BACI</name>
<dbReference type="PANTHER" id="PTHR34476">
    <property type="entry name" value="DNA-DIRECTED RNA POLYMERASE SUBUNIT OMEGA"/>
    <property type="match status" value="1"/>
</dbReference>
<comment type="similarity">
    <text evidence="1 10">Belongs to the RNA polymerase subunit omega family.</text>
</comment>
<dbReference type="EC" id="2.7.7.6" evidence="2 10"/>
<comment type="function">
    <text evidence="10">Promotes RNA polymerase assembly. Latches the N- and C-terminal regions of the beta' subunit thereby facilitating its interaction with the beta and alpha subunits.</text>
</comment>
<dbReference type="InterPro" id="IPR006110">
    <property type="entry name" value="Pol_omega/Rpo6/RPB6"/>
</dbReference>
<evidence type="ECO:0000256" key="2">
    <source>
        <dbReference type="ARBA" id="ARBA00012418"/>
    </source>
</evidence>
<dbReference type="SUPFAM" id="SSF63562">
    <property type="entry name" value="RPB6/omega subunit-like"/>
    <property type="match status" value="1"/>
</dbReference>
<dbReference type="RefSeq" id="WP_345823949.1">
    <property type="nucleotide sequence ID" value="NZ_JBDIML010000001.1"/>
</dbReference>
<keyword evidence="12" id="KW-1185">Reference proteome</keyword>
<keyword evidence="6 10" id="KW-0548">Nucleotidyltransferase</keyword>
<dbReference type="GO" id="GO:0003899">
    <property type="term" value="F:DNA-directed RNA polymerase activity"/>
    <property type="evidence" value="ECO:0007669"/>
    <property type="project" value="UniProtKB-EC"/>
</dbReference>
<evidence type="ECO:0000256" key="10">
    <source>
        <dbReference type="HAMAP-Rule" id="MF_00366"/>
    </source>
</evidence>
<dbReference type="Proteomes" id="UP001444625">
    <property type="component" value="Unassembled WGS sequence"/>
</dbReference>
<accession>A0ABU9XG62</accession>
<gene>
    <name evidence="10 11" type="primary">rpoZ</name>
    <name evidence="11" type="ORF">ABC228_04825</name>
</gene>
<evidence type="ECO:0000256" key="8">
    <source>
        <dbReference type="ARBA" id="ARBA00029924"/>
    </source>
</evidence>
<evidence type="ECO:0000256" key="3">
    <source>
        <dbReference type="ARBA" id="ARBA00013725"/>
    </source>
</evidence>
<evidence type="ECO:0000313" key="12">
    <source>
        <dbReference type="Proteomes" id="UP001444625"/>
    </source>
</evidence>
<evidence type="ECO:0000256" key="4">
    <source>
        <dbReference type="ARBA" id="ARBA00022478"/>
    </source>
</evidence>
<dbReference type="Gene3D" id="3.90.940.10">
    <property type="match status" value="1"/>
</dbReference>
<protein>
    <recommendedName>
        <fullName evidence="3 10">DNA-directed RNA polymerase subunit omega</fullName>
        <shortName evidence="10">RNAP omega subunit</shortName>
        <ecNumber evidence="2 10">2.7.7.6</ecNumber>
    </recommendedName>
    <alternativeName>
        <fullName evidence="10">RNA polymerase omega subunit</fullName>
    </alternativeName>
    <alternativeName>
        <fullName evidence="8 10">Transcriptase subunit omega</fullName>
    </alternativeName>
</protein>
<dbReference type="GO" id="GO:0000428">
    <property type="term" value="C:DNA-directed RNA polymerase complex"/>
    <property type="evidence" value="ECO:0007669"/>
    <property type="project" value="UniProtKB-KW"/>
</dbReference>
<dbReference type="NCBIfam" id="TIGR00690">
    <property type="entry name" value="rpoZ"/>
    <property type="match status" value="1"/>
</dbReference>
<organism evidence="11 12">
    <name type="scientific">Ornithinibacillus xuwenensis</name>
    <dbReference type="NCBI Taxonomy" id="3144668"/>
    <lineage>
        <taxon>Bacteria</taxon>
        <taxon>Bacillati</taxon>
        <taxon>Bacillota</taxon>
        <taxon>Bacilli</taxon>
        <taxon>Bacillales</taxon>
        <taxon>Bacillaceae</taxon>
        <taxon>Ornithinibacillus</taxon>
    </lineage>
</organism>
<reference evidence="11 12" key="1">
    <citation type="submission" date="2024-05" db="EMBL/GenBank/DDBJ databases">
        <authorList>
            <person name="Haq I."/>
            <person name="Ullah Z."/>
            <person name="Ahmad R."/>
            <person name="Li M."/>
            <person name="Tong Y."/>
        </authorList>
    </citation>
    <scope>NUCLEOTIDE SEQUENCE [LARGE SCALE GENOMIC DNA]</scope>
    <source>
        <strain evidence="11 12">16A2E</strain>
    </source>
</reference>
<sequence>MMLEPSIDALQEKIKSKYSLVTLSAKRARQLRELKNVRIEKPKSQKFVGIALEEIAANELILEENQ</sequence>
<comment type="subunit">
    <text evidence="10">The RNAP catalytic core consists of 2 alpha, 1 beta, 1 beta' and 1 omega subunit. When a sigma factor is associated with the core the holoenzyme is formed, which can initiate transcription.</text>
</comment>
<evidence type="ECO:0000256" key="6">
    <source>
        <dbReference type="ARBA" id="ARBA00022695"/>
    </source>
</evidence>
<evidence type="ECO:0000256" key="7">
    <source>
        <dbReference type="ARBA" id="ARBA00023163"/>
    </source>
</evidence>
<evidence type="ECO:0000256" key="1">
    <source>
        <dbReference type="ARBA" id="ARBA00006711"/>
    </source>
</evidence>
<dbReference type="HAMAP" id="MF_00366">
    <property type="entry name" value="RNApol_bact_RpoZ"/>
    <property type="match status" value="1"/>
</dbReference>
<dbReference type="PANTHER" id="PTHR34476:SF1">
    <property type="entry name" value="DNA-DIRECTED RNA POLYMERASE SUBUNIT OMEGA"/>
    <property type="match status" value="1"/>
</dbReference>
<keyword evidence="4 10" id="KW-0240">DNA-directed RNA polymerase</keyword>
<proteinExistence type="inferred from homology"/>
<keyword evidence="7 10" id="KW-0804">Transcription</keyword>
<dbReference type="InterPro" id="IPR003716">
    <property type="entry name" value="DNA-dir_RNA_pol_omega"/>
</dbReference>
<comment type="catalytic activity">
    <reaction evidence="9 10">
        <text>RNA(n) + a ribonucleoside 5'-triphosphate = RNA(n+1) + diphosphate</text>
        <dbReference type="Rhea" id="RHEA:21248"/>
        <dbReference type="Rhea" id="RHEA-COMP:14527"/>
        <dbReference type="Rhea" id="RHEA-COMP:17342"/>
        <dbReference type="ChEBI" id="CHEBI:33019"/>
        <dbReference type="ChEBI" id="CHEBI:61557"/>
        <dbReference type="ChEBI" id="CHEBI:140395"/>
        <dbReference type="EC" id="2.7.7.6"/>
    </reaction>
</comment>
<dbReference type="EMBL" id="JBDIML010000001">
    <property type="protein sequence ID" value="MEN2766503.1"/>
    <property type="molecule type" value="Genomic_DNA"/>
</dbReference>